<dbReference type="Proteomes" id="UP001266305">
    <property type="component" value="Unassembled WGS sequence"/>
</dbReference>
<gene>
    <name evidence="2" type="primary">MED4_2</name>
    <name evidence="2" type="ORF">P7K49_028823</name>
</gene>
<evidence type="ECO:0000313" key="2">
    <source>
        <dbReference type="EMBL" id="KAK2092295.1"/>
    </source>
</evidence>
<comment type="caution">
    <text evidence="2">The sequence shown here is derived from an EMBL/GenBank/DDBJ whole genome shotgun (WGS) entry which is preliminary data.</text>
</comment>
<evidence type="ECO:0000313" key="3">
    <source>
        <dbReference type="Proteomes" id="UP001266305"/>
    </source>
</evidence>
<organism evidence="2 3">
    <name type="scientific">Saguinus oedipus</name>
    <name type="common">Cotton-top tamarin</name>
    <name type="synonym">Oedipomidas oedipus</name>
    <dbReference type="NCBI Taxonomy" id="9490"/>
    <lineage>
        <taxon>Eukaryota</taxon>
        <taxon>Metazoa</taxon>
        <taxon>Chordata</taxon>
        <taxon>Craniata</taxon>
        <taxon>Vertebrata</taxon>
        <taxon>Euteleostomi</taxon>
        <taxon>Mammalia</taxon>
        <taxon>Eutheria</taxon>
        <taxon>Euarchontoglires</taxon>
        <taxon>Primates</taxon>
        <taxon>Haplorrhini</taxon>
        <taxon>Platyrrhini</taxon>
        <taxon>Cebidae</taxon>
        <taxon>Callitrichinae</taxon>
        <taxon>Saguinus</taxon>
    </lineage>
</organism>
<feature type="region of interest" description="Disordered" evidence="1">
    <location>
        <begin position="1"/>
        <end position="30"/>
    </location>
</feature>
<name>A0ABQ9U698_SAGOE</name>
<accession>A0ABQ9U698</accession>
<protein>
    <submittedName>
        <fullName evidence="2">Mediator of RNA polymerase II transcription subunit 4</fullName>
    </submittedName>
</protein>
<sequence length="98" mass="11070">MAESSSGEKEKEQLGGSLGVSSGSSTRERPLSALEDLEVLSWELIEMLAISRNQKLLQAGEENQVLELLTHRDGEFQRLMKLAVRGKFSMKCKFWKKK</sequence>
<reference evidence="2 3" key="1">
    <citation type="submission" date="2023-05" db="EMBL/GenBank/DDBJ databases">
        <title>B98-5 Cell Line De Novo Hybrid Assembly: An Optical Mapping Approach.</title>
        <authorList>
            <person name="Kananen K."/>
            <person name="Auerbach J.A."/>
            <person name="Kautto E."/>
            <person name="Blachly J.S."/>
        </authorList>
    </citation>
    <scope>NUCLEOTIDE SEQUENCE [LARGE SCALE GENOMIC DNA]</scope>
    <source>
        <strain evidence="2">B95-8</strain>
        <tissue evidence="2">Cell line</tissue>
    </source>
</reference>
<feature type="compositionally biased region" description="Basic and acidic residues" evidence="1">
    <location>
        <begin position="1"/>
        <end position="13"/>
    </location>
</feature>
<dbReference type="EMBL" id="JASSZA010000015">
    <property type="protein sequence ID" value="KAK2092295.1"/>
    <property type="molecule type" value="Genomic_DNA"/>
</dbReference>
<evidence type="ECO:0000256" key="1">
    <source>
        <dbReference type="SAM" id="MobiDB-lite"/>
    </source>
</evidence>
<keyword evidence="3" id="KW-1185">Reference proteome</keyword>
<proteinExistence type="predicted"/>